<feature type="region of interest" description="Disordered" evidence="1">
    <location>
        <begin position="447"/>
        <end position="467"/>
    </location>
</feature>
<dbReference type="AlphaFoldDB" id="M0LFZ7"/>
<gene>
    <name evidence="2" type="ORF">C444_09025</name>
</gene>
<dbReference type="Proteomes" id="UP000011524">
    <property type="component" value="Unassembled WGS sequence"/>
</dbReference>
<protein>
    <submittedName>
        <fullName evidence="2">Uncharacterized protein</fullName>
    </submittedName>
</protein>
<comment type="caution">
    <text evidence="2">The sequence shown here is derived from an EMBL/GenBank/DDBJ whole genome shotgun (WGS) entry which is preliminary data.</text>
</comment>
<dbReference type="RefSeq" id="WP_004592368.1">
    <property type="nucleotide sequence ID" value="NZ_AOLY01000029.1"/>
</dbReference>
<proteinExistence type="predicted"/>
<name>M0LFZ7_HALJT</name>
<evidence type="ECO:0000313" key="2">
    <source>
        <dbReference type="EMBL" id="EMA30925.1"/>
    </source>
</evidence>
<dbReference type="OrthoDB" id="359258at2157"/>
<reference evidence="2 3" key="1">
    <citation type="journal article" date="2014" name="PLoS Genet.">
        <title>Phylogenetically driven sequencing of extremely halophilic archaea reveals strategies for static and dynamic osmo-response.</title>
        <authorList>
            <person name="Becker E.A."/>
            <person name="Seitzer P.M."/>
            <person name="Tritt A."/>
            <person name="Larsen D."/>
            <person name="Krusor M."/>
            <person name="Yao A.I."/>
            <person name="Wu D."/>
            <person name="Madern D."/>
            <person name="Eisen J.A."/>
            <person name="Darling A.E."/>
            <person name="Facciotti M.T."/>
        </authorList>
    </citation>
    <scope>NUCLEOTIDE SEQUENCE [LARGE SCALE GENOMIC DNA]</scope>
    <source>
        <strain evidence="3">ATCC 49778 / DSM 6131 / JCM 7785 / NBRC 101032 / NCIMB 13157 / TR-1</strain>
    </source>
</reference>
<dbReference type="eggNOG" id="arCOG07768">
    <property type="taxonomic scope" value="Archaea"/>
</dbReference>
<sequence>MNHPEEQQKSAIGSILGSAEVVDLASNVDELEEWLRTEFATERSDELLDGYKFFIETAIRGFLHRVIYSNFPLIPEDFVFFRARFEGIELSSFPNTCEKTAFIKNINEYRRSLRKASSWKEAQTVLDDFRQEVIQPFKELFQEHTVSSSDYEIEKAELLRLKTIFHVFTQFNDVGDGYPNSYFITILDTDLREERLESALEGYSRTLQFVWSQLVEDGVFQETCLSGLHRSETWAYSIDIFDDAGGIPDERADLDRFFGEVKEDVVQPLEAEKTVEIMENVLFLDEEVEEDFFTDLISRTQETRLDTQEELDFQLLWYQVEFLRSTKIFNGVPAFISLMGGTVNQKKRFADGEKAYVCKFTHPVEPGNDYTYGVLVEAPGSTGLADYSGWVMFYDCCGDYSGFSGSEHMQAEKLIENHLEKDEIMLREMELEKDEFKELVSDKTVGERGSKLSEELDQESETNRRQTKLGKARGLLVELISYYYLTRKDHSSDNVDWNISLDAGELDVEVETPDEIRFIECKYDPSNQDWEYEFSKLEDKIREPESEKQKDGEFWFWTSPPQETVRRLNQKGFRYRVVSEVVRDAPEFRDKDLEHLMFVMEKIEQGEPTAPDEDVPPWDM</sequence>
<keyword evidence="3" id="KW-1185">Reference proteome</keyword>
<organism evidence="2 3">
    <name type="scientific">Haloarcula japonica (strain ATCC 49778 / DSM 6131 / JCM 7785 / NBRC 101032 / NCIMB 13157 / TR-1)</name>
    <dbReference type="NCBI Taxonomy" id="1227453"/>
    <lineage>
        <taxon>Archaea</taxon>
        <taxon>Methanobacteriati</taxon>
        <taxon>Methanobacteriota</taxon>
        <taxon>Stenosarchaea group</taxon>
        <taxon>Halobacteria</taxon>
        <taxon>Halobacteriales</taxon>
        <taxon>Haloarculaceae</taxon>
        <taxon>Haloarcula</taxon>
    </lineage>
</organism>
<dbReference type="EMBL" id="AOLY01000029">
    <property type="protein sequence ID" value="EMA30925.1"/>
    <property type="molecule type" value="Genomic_DNA"/>
</dbReference>
<dbReference type="PATRIC" id="fig|1227453.3.peg.1771"/>
<evidence type="ECO:0000313" key="3">
    <source>
        <dbReference type="Proteomes" id="UP000011524"/>
    </source>
</evidence>
<evidence type="ECO:0000256" key="1">
    <source>
        <dbReference type="SAM" id="MobiDB-lite"/>
    </source>
</evidence>
<accession>M0LFZ7</accession>